<dbReference type="PROSITE" id="PS00036">
    <property type="entry name" value="BZIP_BASIC"/>
    <property type="match status" value="1"/>
</dbReference>
<evidence type="ECO:0000259" key="5">
    <source>
        <dbReference type="PROSITE" id="PS00036"/>
    </source>
</evidence>
<gene>
    <name evidence="6" type="ORF">E6O75_ATG02564</name>
</gene>
<dbReference type="STRING" id="86259.A0A4Z1PAS4"/>
<dbReference type="InterPro" id="IPR004827">
    <property type="entry name" value="bZIP"/>
</dbReference>
<dbReference type="OrthoDB" id="2285533at2759"/>
<dbReference type="SUPFAM" id="SSF57959">
    <property type="entry name" value="Leucine zipper domain"/>
    <property type="match status" value="1"/>
</dbReference>
<proteinExistence type="predicted"/>
<dbReference type="CDD" id="cd14688">
    <property type="entry name" value="bZIP_YAP"/>
    <property type="match status" value="1"/>
</dbReference>
<feature type="compositionally biased region" description="Polar residues" evidence="4">
    <location>
        <begin position="201"/>
        <end position="219"/>
    </location>
</feature>
<evidence type="ECO:0000313" key="6">
    <source>
        <dbReference type="EMBL" id="TID24199.1"/>
    </source>
</evidence>
<feature type="compositionally biased region" description="Low complexity" evidence="4">
    <location>
        <begin position="235"/>
        <end position="250"/>
    </location>
</feature>
<dbReference type="PANTHER" id="PTHR40621">
    <property type="entry name" value="TRANSCRIPTION FACTOR KAPC-RELATED"/>
    <property type="match status" value="1"/>
</dbReference>
<sequence>MPSPTVGKVEDHHHLGEGDRSSISSASTPEAEGHHDHDQPQHEEQQQQQKRKGGRKPIYATSEERKQRNRQAQAAFRERRTEYIKQLESTIKLHEENLQSLQQSHRTAADECLMLRYKNSLLERILLEKGIDVQAELRAKGGSPNLGPTRMPVSAAPVSQPIQRYAVNKYAQNRRSLTGMPKPDGISPGLPPAISPRIQPTPASHISSPATSITQSPNFLPQGGAISPSFGPASQQNQQLRPPQQQLRPQFNPPQRPAPVNKQEYDQQADMLEEEADGSANAAGYPPFPPIPPQNMHPQQHRQQQRPMPTNGQHHPPLQPQPSPAQGSDGNGGFGGQMNHNLYEGSYDPMLDADPFGLSASMHFPTQFSFDATTR</sequence>
<feature type="compositionally biased region" description="Pro residues" evidence="4">
    <location>
        <begin position="286"/>
        <end position="295"/>
    </location>
</feature>
<comment type="subcellular location">
    <subcellularLocation>
        <location evidence="1">Nucleus</location>
    </subcellularLocation>
</comment>
<feature type="domain" description="BZIP" evidence="5">
    <location>
        <begin position="65"/>
        <end position="79"/>
    </location>
</feature>
<accession>A0A4Z1PAS4</accession>
<feature type="region of interest" description="Disordered" evidence="4">
    <location>
        <begin position="176"/>
        <end position="341"/>
    </location>
</feature>
<feature type="compositionally biased region" description="Basic and acidic residues" evidence="4">
    <location>
        <begin position="31"/>
        <end position="45"/>
    </location>
</feature>
<dbReference type="GO" id="GO:0000976">
    <property type="term" value="F:transcription cis-regulatory region binding"/>
    <property type="evidence" value="ECO:0007669"/>
    <property type="project" value="InterPro"/>
</dbReference>
<feature type="region of interest" description="Disordered" evidence="4">
    <location>
        <begin position="1"/>
        <end position="75"/>
    </location>
</feature>
<comment type="caution">
    <text evidence="6">The sequence shown here is derived from an EMBL/GenBank/DDBJ whole genome shotgun (WGS) entry which is preliminary data.</text>
</comment>
<dbReference type="InterPro" id="IPR046347">
    <property type="entry name" value="bZIP_sf"/>
</dbReference>
<dbReference type="PANTHER" id="PTHR40621:SF9">
    <property type="entry name" value="MEAB PROTEIN"/>
    <property type="match status" value="1"/>
</dbReference>
<keyword evidence="2" id="KW-0539">Nucleus</keyword>
<protein>
    <submittedName>
        <fullName evidence="6">Bzip transcription factor</fullName>
    </submittedName>
</protein>
<dbReference type="EMBL" id="SNSC02000005">
    <property type="protein sequence ID" value="TID24199.1"/>
    <property type="molecule type" value="Genomic_DNA"/>
</dbReference>
<keyword evidence="7" id="KW-1185">Reference proteome</keyword>
<feature type="compositionally biased region" description="Basic and acidic residues" evidence="4">
    <location>
        <begin position="8"/>
        <end position="20"/>
    </location>
</feature>
<keyword evidence="3" id="KW-0175">Coiled coil</keyword>
<evidence type="ECO:0000256" key="2">
    <source>
        <dbReference type="ARBA" id="ARBA00023242"/>
    </source>
</evidence>
<evidence type="ECO:0000313" key="7">
    <source>
        <dbReference type="Proteomes" id="UP000298493"/>
    </source>
</evidence>
<organism evidence="6 7">
    <name type="scientific">Venturia nashicola</name>
    <dbReference type="NCBI Taxonomy" id="86259"/>
    <lineage>
        <taxon>Eukaryota</taxon>
        <taxon>Fungi</taxon>
        <taxon>Dikarya</taxon>
        <taxon>Ascomycota</taxon>
        <taxon>Pezizomycotina</taxon>
        <taxon>Dothideomycetes</taxon>
        <taxon>Pleosporomycetidae</taxon>
        <taxon>Venturiales</taxon>
        <taxon>Venturiaceae</taxon>
        <taxon>Venturia</taxon>
    </lineage>
</organism>
<reference evidence="6 7" key="1">
    <citation type="submission" date="2019-04" db="EMBL/GenBank/DDBJ databases">
        <title>High contiguity whole genome sequence and gene annotation resource for two Venturia nashicola isolates.</title>
        <authorList>
            <person name="Prokchorchik M."/>
            <person name="Won K."/>
            <person name="Lee Y."/>
            <person name="Choi E.D."/>
            <person name="Segonzac C."/>
            <person name="Sohn K.H."/>
        </authorList>
    </citation>
    <scope>NUCLEOTIDE SEQUENCE [LARGE SCALE GENOMIC DNA]</scope>
    <source>
        <strain evidence="6 7">PRI2</strain>
    </source>
</reference>
<dbReference type="GO" id="GO:0090575">
    <property type="term" value="C:RNA polymerase II transcription regulator complex"/>
    <property type="evidence" value="ECO:0007669"/>
    <property type="project" value="TreeGrafter"/>
</dbReference>
<dbReference type="Proteomes" id="UP000298493">
    <property type="component" value="Unassembled WGS sequence"/>
</dbReference>
<evidence type="ECO:0000256" key="1">
    <source>
        <dbReference type="ARBA" id="ARBA00004123"/>
    </source>
</evidence>
<feature type="compositionally biased region" description="Low complexity" evidence="4">
    <location>
        <begin position="305"/>
        <end position="316"/>
    </location>
</feature>
<feature type="coiled-coil region" evidence="3">
    <location>
        <begin position="84"/>
        <end position="111"/>
    </location>
</feature>
<dbReference type="AlphaFoldDB" id="A0A4Z1PAS4"/>
<dbReference type="GO" id="GO:0001228">
    <property type="term" value="F:DNA-binding transcription activator activity, RNA polymerase II-specific"/>
    <property type="evidence" value="ECO:0007669"/>
    <property type="project" value="TreeGrafter"/>
</dbReference>
<evidence type="ECO:0000256" key="3">
    <source>
        <dbReference type="SAM" id="Coils"/>
    </source>
</evidence>
<name>A0A4Z1PAS4_9PEZI</name>
<dbReference type="InterPro" id="IPR050936">
    <property type="entry name" value="AP-1-like"/>
</dbReference>
<evidence type="ECO:0000256" key="4">
    <source>
        <dbReference type="SAM" id="MobiDB-lite"/>
    </source>
</evidence>
<dbReference type="Gene3D" id="1.20.5.170">
    <property type="match status" value="1"/>
</dbReference>